<evidence type="ECO:0008006" key="4">
    <source>
        <dbReference type="Google" id="ProtNLM"/>
    </source>
</evidence>
<dbReference type="Proteomes" id="UP000735302">
    <property type="component" value="Unassembled WGS sequence"/>
</dbReference>
<dbReference type="AlphaFoldDB" id="A0AAV3XWS1"/>
<feature type="compositionally biased region" description="Polar residues" evidence="1">
    <location>
        <begin position="283"/>
        <end position="294"/>
    </location>
</feature>
<comment type="caution">
    <text evidence="2">The sequence shown here is derived from an EMBL/GenBank/DDBJ whole genome shotgun (WGS) entry which is preliminary data.</text>
</comment>
<feature type="region of interest" description="Disordered" evidence="1">
    <location>
        <begin position="38"/>
        <end position="66"/>
    </location>
</feature>
<keyword evidence="3" id="KW-1185">Reference proteome</keyword>
<accession>A0AAV3XWS1</accession>
<evidence type="ECO:0000313" key="2">
    <source>
        <dbReference type="EMBL" id="GFN74437.1"/>
    </source>
</evidence>
<dbReference type="EMBL" id="BLXT01000103">
    <property type="protein sequence ID" value="GFN74437.1"/>
    <property type="molecule type" value="Genomic_DNA"/>
</dbReference>
<proteinExistence type="predicted"/>
<protein>
    <recommendedName>
        <fullName evidence="4">Ephrin RBD domain-containing protein</fullName>
    </recommendedName>
</protein>
<name>A0AAV3XWS1_9GAST</name>
<sequence>MEQSYLDAKRAERCHVNTKRWSKLVIWCLYGMSFKTTKRPDMSSPTAARSRLRGQRPNGGRVNEPVFPALPGGDSSRFCIFYIFFLSVRPLASSPQFFGTVIVGFHPLSLLDPQDNLTISILSLILPTPISGKWSTVWDRSLSNRDLSLKTRIKVAKSLRPAGSRPGESKGGEERNGKFLRMLYAKNNQDSAPGSPMLEPSMGPTYFYPMRNGQNYPEEQINYRFPIYERHVSESQVAIDKGSVFCTILLRLEKGAGKLPTLHGNPSIAKGFGQNDVPKTGRTKVQQSQASPGFGHSQSPLVIFGFCTGIIVLVRWSIAS</sequence>
<organism evidence="2 3">
    <name type="scientific">Plakobranchus ocellatus</name>
    <dbReference type="NCBI Taxonomy" id="259542"/>
    <lineage>
        <taxon>Eukaryota</taxon>
        <taxon>Metazoa</taxon>
        <taxon>Spiralia</taxon>
        <taxon>Lophotrochozoa</taxon>
        <taxon>Mollusca</taxon>
        <taxon>Gastropoda</taxon>
        <taxon>Heterobranchia</taxon>
        <taxon>Euthyneura</taxon>
        <taxon>Panpulmonata</taxon>
        <taxon>Sacoglossa</taxon>
        <taxon>Placobranchoidea</taxon>
        <taxon>Plakobranchidae</taxon>
        <taxon>Plakobranchus</taxon>
    </lineage>
</organism>
<gene>
    <name evidence="2" type="ORF">PoB_000094300</name>
</gene>
<evidence type="ECO:0000256" key="1">
    <source>
        <dbReference type="SAM" id="MobiDB-lite"/>
    </source>
</evidence>
<feature type="region of interest" description="Disordered" evidence="1">
    <location>
        <begin position="267"/>
        <end position="294"/>
    </location>
</feature>
<evidence type="ECO:0000313" key="3">
    <source>
        <dbReference type="Proteomes" id="UP000735302"/>
    </source>
</evidence>
<reference evidence="2 3" key="1">
    <citation type="journal article" date="2021" name="Elife">
        <title>Chloroplast acquisition without the gene transfer in kleptoplastic sea slugs, Plakobranchus ocellatus.</title>
        <authorList>
            <person name="Maeda T."/>
            <person name="Takahashi S."/>
            <person name="Yoshida T."/>
            <person name="Shimamura S."/>
            <person name="Takaki Y."/>
            <person name="Nagai Y."/>
            <person name="Toyoda A."/>
            <person name="Suzuki Y."/>
            <person name="Arimoto A."/>
            <person name="Ishii H."/>
            <person name="Satoh N."/>
            <person name="Nishiyama T."/>
            <person name="Hasebe M."/>
            <person name="Maruyama T."/>
            <person name="Minagawa J."/>
            <person name="Obokata J."/>
            <person name="Shigenobu S."/>
        </authorList>
    </citation>
    <scope>NUCLEOTIDE SEQUENCE [LARGE SCALE GENOMIC DNA]</scope>
</reference>